<sequence length="573" mass="62424">MNRTSFPAGQVSTSFVKALLMYLEVDKGPAEADAWLHRCHIQRDDLDDETRPMSLLALHDALLAFVDVASRAAIIKAWRYLILPDNLGFWMRVLRGTSGPLDAFSRLDANESEYGRTTRWQTLVSGNGMWRGRVHIAHDPRIEEDGLLDDMRLAQLSAVPALFGYGRGQVTLLDKRKGGVSELSCDFEVRWYPSRVAVSTTVAGAAGSVLGGVTFFTELSLTSQLLCVAAAATGGALFGVAWAREHRRRAEIFAQSMRVNALERNLALKEARERVAAGRLEGTVVAGQYRIKQRMGSGASGVIYEAVRVRDDLPVAIKLLRAAAAHDAVASDRLRREAEALGLAWHPNVVEMIDHGHLPDGTAYLVMELLDGESLAVRLRNKGPYSPEELLSVALQICEAMIAVHAAGVVHRDLKPSNIFMERQQPDPLVPAHERVKLIDFGIARVEWEETRITNMGAPLGTPGYMSPEQETGGEIDARSDLFALGAVLYECLVGEPPPPTPSGLWLSGPSPVGTGPRAARIKIALRNLPIGWQTVIERALAPSPRDRFQDARALAAALRELGEAATPAANVT</sequence>
<dbReference type="Proteomes" id="UP001374803">
    <property type="component" value="Chromosome"/>
</dbReference>
<dbReference type="CDD" id="cd14014">
    <property type="entry name" value="STKc_PknB_like"/>
    <property type="match status" value="1"/>
</dbReference>
<keyword evidence="2" id="KW-0547">Nucleotide-binding</keyword>
<keyword evidence="3 6" id="KW-0418">Kinase</keyword>
<evidence type="ECO:0000259" key="5">
    <source>
        <dbReference type="PROSITE" id="PS50011"/>
    </source>
</evidence>
<accession>A0ABZ2KR71</accession>
<dbReference type="GO" id="GO:0004674">
    <property type="term" value="F:protein serine/threonine kinase activity"/>
    <property type="evidence" value="ECO:0007669"/>
    <property type="project" value="UniProtKB-KW"/>
</dbReference>
<evidence type="ECO:0000313" key="7">
    <source>
        <dbReference type="Proteomes" id="UP001374803"/>
    </source>
</evidence>
<dbReference type="SMART" id="SM00220">
    <property type="entry name" value="S_TKc"/>
    <property type="match status" value="1"/>
</dbReference>
<dbReference type="SUPFAM" id="SSF56112">
    <property type="entry name" value="Protein kinase-like (PK-like)"/>
    <property type="match status" value="1"/>
</dbReference>
<dbReference type="Gene3D" id="1.10.510.10">
    <property type="entry name" value="Transferase(Phosphotransferase) domain 1"/>
    <property type="match status" value="1"/>
</dbReference>
<evidence type="ECO:0000256" key="4">
    <source>
        <dbReference type="ARBA" id="ARBA00022840"/>
    </source>
</evidence>
<evidence type="ECO:0000256" key="3">
    <source>
        <dbReference type="ARBA" id="ARBA00022777"/>
    </source>
</evidence>
<name>A0ABZ2KR71_9BACT</name>
<dbReference type="PROSITE" id="PS50011">
    <property type="entry name" value="PROTEIN_KINASE_DOM"/>
    <property type="match status" value="1"/>
</dbReference>
<dbReference type="InterPro" id="IPR011009">
    <property type="entry name" value="Kinase-like_dom_sf"/>
</dbReference>
<proteinExistence type="predicted"/>
<dbReference type="Pfam" id="PF00069">
    <property type="entry name" value="Pkinase"/>
    <property type="match status" value="1"/>
</dbReference>
<keyword evidence="7" id="KW-1185">Reference proteome</keyword>
<feature type="domain" description="Protein kinase" evidence="5">
    <location>
        <begin position="289"/>
        <end position="562"/>
    </location>
</feature>
<dbReference type="InterPro" id="IPR000719">
    <property type="entry name" value="Prot_kinase_dom"/>
</dbReference>
<evidence type="ECO:0000313" key="6">
    <source>
        <dbReference type="EMBL" id="WXB01176.1"/>
    </source>
</evidence>
<keyword evidence="1" id="KW-0808">Transferase</keyword>
<evidence type="ECO:0000256" key="1">
    <source>
        <dbReference type="ARBA" id="ARBA00022679"/>
    </source>
</evidence>
<gene>
    <name evidence="6" type="ORF">LVJ94_30185</name>
</gene>
<dbReference type="RefSeq" id="WP_394830786.1">
    <property type="nucleotide sequence ID" value="NZ_CP089929.1"/>
</dbReference>
<organism evidence="6 7">
    <name type="scientific">Pendulispora rubella</name>
    <dbReference type="NCBI Taxonomy" id="2741070"/>
    <lineage>
        <taxon>Bacteria</taxon>
        <taxon>Pseudomonadati</taxon>
        <taxon>Myxococcota</taxon>
        <taxon>Myxococcia</taxon>
        <taxon>Myxococcales</taxon>
        <taxon>Sorangiineae</taxon>
        <taxon>Pendulisporaceae</taxon>
        <taxon>Pendulispora</taxon>
    </lineage>
</organism>
<dbReference type="PANTHER" id="PTHR43289">
    <property type="entry name" value="MITOGEN-ACTIVATED PROTEIN KINASE KINASE KINASE 20-RELATED"/>
    <property type="match status" value="1"/>
</dbReference>
<dbReference type="PANTHER" id="PTHR43289:SF6">
    <property type="entry name" value="SERINE_THREONINE-PROTEIN KINASE NEKL-3"/>
    <property type="match status" value="1"/>
</dbReference>
<dbReference type="EMBL" id="CP089983">
    <property type="protein sequence ID" value="WXB01176.1"/>
    <property type="molecule type" value="Genomic_DNA"/>
</dbReference>
<protein>
    <submittedName>
        <fullName evidence="6">Serine/threonine protein kinase</fullName>
    </submittedName>
</protein>
<reference evidence="6" key="1">
    <citation type="submission" date="2021-12" db="EMBL/GenBank/DDBJ databases">
        <title>Discovery of the Pendulisporaceae a myxobacterial family with distinct sporulation behavior and unique specialized metabolism.</title>
        <authorList>
            <person name="Garcia R."/>
            <person name="Popoff A."/>
            <person name="Bader C.D."/>
            <person name="Loehr J."/>
            <person name="Walesch S."/>
            <person name="Walt C."/>
            <person name="Boldt J."/>
            <person name="Bunk B."/>
            <person name="Haeckl F.J.F.P.J."/>
            <person name="Gunesch A.P."/>
            <person name="Birkelbach J."/>
            <person name="Nuebel U."/>
            <person name="Pietschmann T."/>
            <person name="Bach T."/>
            <person name="Mueller R."/>
        </authorList>
    </citation>
    <scope>NUCLEOTIDE SEQUENCE</scope>
    <source>
        <strain evidence="6">MSr11367</strain>
    </source>
</reference>
<dbReference type="Gene3D" id="3.30.200.20">
    <property type="entry name" value="Phosphorylase Kinase, domain 1"/>
    <property type="match status" value="1"/>
</dbReference>
<keyword evidence="6" id="KW-0723">Serine/threonine-protein kinase</keyword>
<keyword evidence="4" id="KW-0067">ATP-binding</keyword>
<dbReference type="PROSITE" id="PS00108">
    <property type="entry name" value="PROTEIN_KINASE_ST"/>
    <property type="match status" value="1"/>
</dbReference>
<evidence type="ECO:0000256" key="2">
    <source>
        <dbReference type="ARBA" id="ARBA00022741"/>
    </source>
</evidence>
<dbReference type="InterPro" id="IPR008271">
    <property type="entry name" value="Ser/Thr_kinase_AS"/>
</dbReference>